<dbReference type="InterPro" id="IPR001845">
    <property type="entry name" value="HTH_ArsR_DNA-bd_dom"/>
</dbReference>
<evidence type="ECO:0000313" key="3">
    <source>
        <dbReference type="Proteomes" id="UP000182703"/>
    </source>
</evidence>
<dbReference type="CDD" id="cd00090">
    <property type="entry name" value="HTH_ARSR"/>
    <property type="match status" value="1"/>
</dbReference>
<dbReference type="Pfam" id="PF12840">
    <property type="entry name" value="HTH_20"/>
    <property type="match status" value="1"/>
</dbReference>
<evidence type="ECO:0000313" key="2">
    <source>
        <dbReference type="EMBL" id="APF38384.1"/>
    </source>
</evidence>
<dbReference type="GO" id="GO:0003700">
    <property type="term" value="F:DNA-binding transcription factor activity"/>
    <property type="evidence" value="ECO:0007669"/>
    <property type="project" value="InterPro"/>
</dbReference>
<dbReference type="PANTHER" id="PTHR38600">
    <property type="entry name" value="TRANSCRIPTIONAL REGULATORY PROTEIN"/>
    <property type="match status" value="1"/>
</dbReference>
<reference evidence="2 3" key="1">
    <citation type="submission" date="2016-11" db="EMBL/GenBank/DDBJ databases">
        <title>Complete genome sequence of the aerobically denitrifying bacterium Chelatococcus daeguensis TAD1.</title>
        <authorList>
            <person name="Yang Y."/>
            <person name="Huang S."/>
            <person name="Lin E."/>
        </authorList>
    </citation>
    <scope>NUCLEOTIDE SEQUENCE [LARGE SCALE GENOMIC DNA]</scope>
    <source>
        <strain evidence="2 3">TAD1</strain>
    </source>
</reference>
<dbReference type="PROSITE" id="PS50987">
    <property type="entry name" value="HTH_ARSR_2"/>
    <property type="match status" value="1"/>
</dbReference>
<dbReference type="InterPro" id="IPR011991">
    <property type="entry name" value="ArsR-like_HTH"/>
</dbReference>
<proteinExistence type="predicted"/>
<dbReference type="NCBIfam" id="NF033788">
    <property type="entry name" value="HTH_metalloreg"/>
    <property type="match status" value="1"/>
</dbReference>
<dbReference type="AlphaFoldDB" id="A0AAC9JRI7"/>
<keyword evidence="3" id="KW-1185">Reference proteome</keyword>
<sequence>MENNSDRLDHVFAALSDPTRRAIVARLAQGEASVGDLAEPFAIGLPTMLKHIRALERGGLIVSTKTGRVRRCALVPDALRQTEAWLRTHIAAWEGRLDRLEAHLTRMKKDQGNDR</sequence>
<feature type="domain" description="HTH arsR-type" evidence="1">
    <location>
        <begin position="1"/>
        <end position="94"/>
    </location>
</feature>
<dbReference type="Proteomes" id="UP000182703">
    <property type="component" value="Chromosome"/>
</dbReference>
<dbReference type="EMBL" id="CP018095">
    <property type="protein sequence ID" value="APF38384.1"/>
    <property type="molecule type" value="Genomic_DNA"/>
</dbReference>
<dbReference type="SMART" id="SM00418">
    <property type="entry name" value="HTH_ARSR"/>
    <property type="match status" value="1"/>
</dbReference>
<dbReference type="InterPro" id="IPR036388">
    <property type="entry name" value="WH-like_DNA-bd_sf"/>
</dbReference>
<protein>
    <submittedName>
        <fullName evidence="2">Transcriptional regulator</fullName>
    </submittedName>
</protein>
<dbReference type="SUPFAM" id="SSF46785">
    <property type="entry name" value="Winged helix' DNA-binding domain"/>
    <property type="match status" value="1"/>
</dbReference>
<dbReference type="PRINTS" id="PR00778">
    <property type="entry name" value="HTHARSR"/>
</dbReference>
<dbReference type="InterPro" id="IPR036390">
    <property type="entry name" value="WH_DNA-bd_sf"/>
</dbReference>
<dbReference type="RefSeq" id="WP_055457763.1">
    <property type="nucleotide sequence ID" value="NZ_CP018095.1"/>
</dbReference>
<gene>
    <name evidence="2" type="ORF">BOQ54_14515</name>
</gene>
<evidence type="ECO:0000259" key="1">
    <source>
        <dbReference type="PROSITE" id="PS50987"/>
    </source>
</evidence>
<dbReference type="PANTHER" id="PTHR38600:SF2">
    <property type="entry name" value="SLL0088 PROTEIN"/>
    <property type="match status" value="1"/>
</dbReference>
<organism evidence="2 3">
    <name type="scientific">Chelatococcus daeguensis</name>
    <dbReference type="NCBI Taxonomy" id="444444"/>
    <lineage>
        <taxon>Bacteria</taxon>
        <taxon>Pseudomonadati</taxon>
        <taxon>Pseudomonadota</taxon>
        <taxon>Alphaproteobacteria</taxon>
        <taxon>Hyphomicrobiales</taxon>
        <taxon>Chelatococcaceae</taxon>
        <taxon>Chelatococcus</taxon>
    </lineage>
</organism>
<dbReference type="KEGG" id="cdq:BOQ54_14515"/>
<accession>A0AAC9JRI7</accession>
<dbReference type="Gene3D" id="1.10.10.10">
    <property type="entry name" value="Winged helix-like DNA-binding domain superfamily/Winged helix DNA-binding domain"/>
    <property type="match status" value="1"/>
</dbReference>
<name>A0AAC9JRI7_9HYPH</name>